<dbReference type="HOGENOM" id="CLU_098620_0_0_14"/>
<accession>H6N7Z0</accession>
<gene>
    <name evidence="1" type="ordered locus">MHC_04530</name>
</gene>
<evidence type="ECO:0000313" key="1">
    <source>
        <dbReference type="EMBL" id="AEW45762.1"/>
    </source>
</evidence>
<dbReference type="Proteomes" id="UP000009135">
    <property type="component" value="Chromosome"/>
</dbReference>
<dbReference type="AlphaFoldDB" id="H6N7Z0"/>
<keyword evidence="2" id="KW-1185">Reference proteome</keyword>
<reference evidence="1 2" key="1">
    <citation type="journal article" date="2012" name="J. Bacteriol.">
        <title>Complete genome sequence of Mycoplasma haemocanis strain Illinois.</title>
        <authorList>
            <person name="do Nascimento N.C."/>
            <person name="Guimaraes A.M."/>
            <person name="Santos A.P."/>
            <person name="Sanmiguel P.J."/>
            <person name="Messick J.B."/>
        </authorList>
    </citation>
    <scope>NUCLEOTIDE SEQUENCE [LARGE SCALE GENOMIC DNA]</scope>
    <source>
        <strain evidence="1 2">Illinois</strain>
    </source>
</reference>
<dbReference type="KEGG" id="mhe:MHC_04530"/>
<proteinExistence type="predicted"/>
<evidence type="ECO:0000313" key="2">
    <source>
        <dbReference type="Proteomes" id="UP000009135"/>
    </source>
</evidence>
<protein>
    <submittedName>
        <fullName evidence="1">Uncharacterized protein</fullName>
    </submittedName>
</protein>
<dbReference type="STRING" id="1111676.MHC_04530"/>
<name>H6N7Z0_MYCHN</name>
<organism evidence="1 2">
    <name type="scientific">Mycoplasma haemocanis (strain Illinois)</name>
    <dbReference type="NCBI Taxonomy" id="1111676"/>
    <lineage>
        <taxon>Bacteria</taxon>
        <taxon>Bacillati</taxon>
        <taxon>Mycoplasmatota</taxon>
        <taxon>Mollicutes</taxon>
        <taxon>Mycoplasmataceae</taxon>
        <taxon>Mycoplasma</taxon>
    </lineage>
</organism>
<dbReference type="EMBL" id="CP003199">
    <property type="protein sequence ID" value="AEW45762.1"/>
    <property type="molecule type" value="Genomic_DNA"/>
</dbReference>
<dbReference type="OrthoDB" id="9823622at2"/>
<sequence length="231" mass="25587">MANPLFFKSLAGIGGVSVAAGAAIGIPKLLEDKGQLISKLIETHNPNKRLITSKSLDDSNWKKIWAAYRTANKDVAKGKDIFRLPDWNGPISGDISEEKAVQSLLNACSEKFHQKALPNSRLYQDVLKYCTRDALISDLIKESGRKPLSKSENNANSAEWRGAWASYVKVNAENTGDAWGINNYQSEKSKSGDSFEVSEDFRNKCESKLASNSIDDKTLLEQVKSWCTIQQ</sequence>